<feature type="compositionally biased region" description="Polar residues" evidence="7">
    <location>
        <begin position="652"/>
        <end position="665"/>
    </location>
</feature>
<feature type="compositionally biased region" description="Low complexity" evidence="7">
    <location>
        <begin position="23"/>
        <end position="58"/>
    </location>
</feature>
<evidence type="ECO:0000256" key="6">
    <source>
        <dbReference type="RuleBase" id="RU000682"/>
    </source>
</evidence>
<keyword evidence="2 5" id="KW-0238">DNA-binding</keyword>
<dbReference type="KEGG" id="cthr:CTHT_0056810"/>
<feature type="compositionally biased region" description="Low complexity" evidence="7">
    <location>
        <begin position="178"/>
        <end position="204"/>
    </location>
</feature>
<dbReference type="Proteomes" id="UP000008066">
    <property type="component" value="Unassembled WGS sequence"/>
</dbReference>
<accession>G0SCD3</accession>
<dbReference type="GeneID" id="18259719"/>
<evidence type="ECO:0000256" key="1">
    <source>
        <dbReference type="ARBA" id="ARBA00004123"/>
    </source>
</evidence>
<dbReference type="InterPro" id="IPR001356">
    <property type="entry name" value="HD"/>
</dbReference>
<feature type="compositionally biased region" description="Low complexity" evidence="7">
    <location>
        <begin position="319"/>
        <end position="332"/>
    </location>
</feature>
<dbReference type="SUPFAM" id="SSF46689">
    <property type="entry name" value="Homeodomain-like"/>
    <property type="match status" value="1"/>
</dbReference>
<dbReference type="GO" id="GO:0000981">
    <property type="term" value="F:DNA-binding transcription factor activity, RNA polymerase II-specific"/>
    <property type="evidence" value="ECO:0007669"/>
    <property type="project" value="InterPro"/>
</dbReference>
<feature type="compositionally biased region" description="Basic and acidic residues" evidence="7">
    <location>
        <begin position="557"/>
        <end position="573"/>
    </location>
</feature>
<dbReference type="PANTHER" id="PTHR24323">
    <property type="entry name" value="CEH-10 HOMEODOMAIN-CONTAINING HOMOLOG"/>
    <property type="match status" value="1"/>
</dbReference>
<evidence type="ECO:0000256" key="3">
    <source>
        <dbReference type="ARBA" id="ARBA00023155"/>
    </source>
</evidence>
<feature type="compositionally biased region" description="Pro residues" evidence="7">
    <location>
        <begin position="342"/>
        <end position="359"/>
    </location>
</feature>
<name>G0SCD3_CHATD</name>
<feature type="DNA-binding region" description="Homeobox" evidence="5">
    <location>
        <begin position="94"/>
        <end position="153"/>
    </location>
</feature>
<comment type="subcellular location">
    <subcellularLocation>
        <location evidence="1 5 6">Nucleus</location>
    </subcellularLocation>
</comment>
<dbReference type="OMA" id="VAWERRS"/>
<gene>
    <name evidence="9" type="ORF">CTHT_0056810</name>
</gene>
<evidence type="ECO:0000259" key="8">
    <source>
        <dbReference type="PROSITE" id="PS50071"/>
    </source>
</evidence>
<dbReference type="eggNOG" id="ENOG502SDP0">
    <property type="taxonomic scope" value="Eukaryota"/>
</dbReference>
<feature type="region of interest" description="Disordered" evidence="7">
    <location>
        <begin position="293"/>
        <end position="415"/>
    </location>
</feature>
<dbReference type="CDD" id="cd00086">
    <property type="entry name" value="homeodomain"/>
    <property type="match status" value="1"/>
</dbReference>
<evidence type="ECO:0000313" key="10">
    <source>
        <dbReference type="Proteomes" id="UP000008066"/>
    </source>
</evidence>
<evidence type="ECO:0000256" key="7">
    <source>
        <dbReference type="SAM" id="MobiDB-lite"/>
    </source>
</evidence>
<dbReference type="GO" id="GO:0005634">
    <property type="term" value="C:nucleus"/>
    <property type="evidence" value="ECO:0007669"/>
    <property type="project" value="UniProtKB-SubCell"/>
</dbReference>
<dbReference type="HOGENOM" id="CLU_033452_0_0_1"/>
<evidence type="ECO:0000313" key="9">
    <source>
        <dbReference type="EMBL" id="EGS19059.1"/>
    </source>
</evidence>
<dbReference type="SMART" id="SM00389">
    <property type="entry name" value="HOX"/>
    <property type="match status" value="1"/>
</dbReference>
<evidence type="ECO:0000256" key="2">
    <source>
        <dbReference type="ARBA" id="ARBA00023125"/>
    </source>
</evidence>
<feature type="region of interest" description="Disordered" evidence="7">
    <location>
        <begin position="169"/>
        <end position="279"/>
    </location>
</feature>
<keyword evidence="10" id="KW-1185">Reference proteome</keyword>
<dbReference type="EMBL" id="GL988045">
    <property type="protein sequence ID" value="EGS19059.1"/>
    <property type="molecule type" value="Genomic_DNA"/>
</dbReference>
<dbReference type="InterPro" id="IPR009057">
    <property type="entry name" value="Homeodomain-like_sf"/>
</dbReference>
<feature type="region of interest" description="Disordered" evidence="7">
    <location>
        <begin position="602"/>
        <end position="670"/>
    </location>
</feature>
<evidence type="ECO:0000256" key="4">
    <source>
        <dbReference type="ARBA" id="ARBA00023242"/>
    </source>
</evidence>
<dbReference type="PANTHER" id="PTHR24323:SF7">
    <property type="entry name" value="HOMEOBOX DOMAIN-CONTAINING PROTEIN"/>
    <property type="match status" value="1"/>
</dbReference>
<feature type="compositionally biased region" description="Acidic residues" evidence="7">
    <location>
        <begin position="618"/>
        <end position="633"/>
    </location>
</feature>
<evidence type="ECO:0000256" key="5">
    <source>
        <dbReference type="PROSITE-ProRule" id="PRU00108"/>
    </source>
</evidence>
<organism evidence="10">
    <name type="scientific">Chaetomium thermophilum (strain DSM 1495 / CBS 144.50 / IMI 039719)</name>
    <name type="common">Thermochaetoides thermophila</name>
    <dbReference type="NCBI Taxonomy" id="759272"/>
    <lineage>
        <taxon>Eukaryota</taxon>
        <taxon>Fungi</taxon>
        <taxon>Dikarya</taxon>
        <taxon>Ascomycota</taxon>
        <taxon>Pezizomycotina</taxon>
        <taxon>Sordariomycetes</taxon>
        <taxon>Sordariomycetidae</taxon>
        <taxon>Sordariales</taxon>
        <taxon>Chaetomiaceae</taxon>
        <taxon>Thermochaetoides</taxon>
    </lineage>
</organism>
<dbReference type="AlphaFoldDB" id="G0SCD3"/>
<dbReference type="PROSITE" id="PS50071">
    <property type="entry name" value="HOMEOBOX_2"/>
    <property type="match status" value="1"/>
</dbReference>
<dbReference type="InterPro" id="IPR051775">
    <property type="entry name" value="Homeobox_domain"/>
</dbReference>
<dbReference type="STRING" id="759272.G0SCD3"/>
<feature type="domain" description="Homeobox" evidence="8">
    <location>
        <begin position="92"/>
        <end position="152"/>
    </location>
</feature>
<dbReference type="RefSeq" id="XP_006696004.1">
    <property type="nucleotide sequence ID" value="XM_006695941.1"/>
</dbReference>
<dbReference type="Pfam" id="PF00046">
    <property type="entry name" value="Homeodomain"/>
    <property type="match status" value="1"/>
</dbReference>
<keyword evidence="4 5" id="KW-0539">Nucleus</keyword>
<feature type="region of interest" description="Disordered" evidence="7">
    <location>
        <begin position="1"/>
        <end position="106"/>
    </location>
</feature>
<dbReference type="PROSITE" id="PS00027">
    <property type="entry name" value="HOMEOBOX_1"/>
    <property type="match status" value="1"/>
</dbReference>
<feature type="region of interest" description="Disordered" evidence="7">
    <location>
        <begin position="557"/>
        <end position="578"/>
    </location>
</feature>
<dbReference type="InterPro" id="IPR017970">
    <property type="entry name" value="Homeobox_CS"/>
</dbReference>
<proteinExistence type="predicted"/>
<feature type="compositionally biased region" description="Polar residues" evidence="7">
    <location>
        <begin position="293"/>
        <end position="308"/>
    </location>
</feature>
<keyword evidence="3 5" id="KW-0371">Homeobox</keyword>
<sequence length="703" mass="75307">MDKEGPQQLRDQPQPQGPAPDVSSSQEQQQQSPTQATETQTQQSSSSSPNSSSQNQTSISPPATKSLPATTATTPMATPEPAARPKSAQELFHPKNKRKRTNSHDKEILEAAYRANPKPDKAARLEIVKKVSLNEKEVQIWFQNRRQNDRRKSRPLTTDEFIVITDATQVQPDATGLYYPSPAGPAPSSSYSAPPTVAQTPAPAHMQPPSQAPMRTPMSAPERVRQPPLSSSSAGDSSAVKETPEPDSVAWERRSMIGFDSATPSHAPPGTTRSAPATLTRTFSGDVGYLANRWNTGSAVTTPRTPFTSDTRPLPPPTSSSSQPLRLSLSLDGKAELVSNLPSPPRPTPTPPLAPPPIPRAGLQRSYSTSAVCCTPSTPITLPPLSSITSSLPPPSSSKSTPTAKPPLPPRLTRGRSLDVSAWEFCCDSESKGEDALSVQAKLESQNARDAMVEINLVRSTGGAGAYLGRRRGSLGGGQGVKRPRASLGTNGKVGVLGVKGGSVLNQQQRQLIGARAGEKVDLTGAKPPAGIQSYRIYDGDDSDKENWSPEKAECLSLRKESPPHGFREHADPAGKGYDALYDSTQVAYRSCGRVRLNDRLIRSPPTKRSPPSVEVYRDDDDDSDIDEEDERSCEESNCQGDEAEGRDGSCCRSSPTNSQASGRSSALLDEEVERFMQSVSPSKKSDADAVAGLLSLSQGNWR</sequence>
<dbReference type="OrthoDB" id="6159439at2759"/>
<feature type="compositionally biased region" description="Low complexity" evidence="7">
    <location>
        <begin position="68"/>
        <end position="85"/>
    </location>
</feature>
<dbReference type="GO" id="GO:0000976">
    <property type="term" value="F:transcription cis-regulatory region binding"/>
    <property type="evidence" value="ECO:0007669"/>
    <property type="project" value="TreeGrafter"/>
</dbReference>
<reference evidence="9 10" key="1">
    <citation type="journal article" date="2011" name="Cell">
        <title>Insight into structure and assembly of the nuclear pore complex by utilizing the genome of a eukaryotic thermophile.</title>
        <authorList>
            <person name="Amlacher S."/>
            <person name="Sarges P."/>
            <person name="Flemming D."/>
            <person name="van Noort V."/>
            <person name="Kunze R."/>
            <person name="Devos D.P."/>
            <person name="Arumugam M."/>
            <person name="Bork P."/>
            <person name="Hurt E."/>
        </authorList>
    </citation>
    <scope>NUCLEOTIDE SEQUENCE [LARGE SCALE GENOMIC DNA]</scope>
    <source>
        <strain evidence="10">DSM 1495 / CBS 144.50 / IMI 039719</strain>
    </source>
</reference>
<feature type="compositionally biased region" description="Low complexity" evidence="7">
    <location>
        <begin position="375"/>
        <end position="403"/>
    </location>
</feature>
<protein>
    <submittedName>
        <fullName evidence="9">Putative sequence-specific DNA binding protein</fullName>
    </submittedName>
</protein>
<dbReference type="Gene3D" id="1.10.10.60">
    <property type="entry name" value="Homeodomain-like"/>
    <property type="match status" value="1"/>
</dbReference>